<protein>
    <submittedName>
        <fullName evidence="1">Uncharacterized protein</fullName>
    </submittedName>
</protein>
<reference evidence="1" key="1">
    <citation type="submission" date="2020-12" db="EMBL/GenBank/DDBJ databases">
        <title>Metabolic potential, ecology and presence of endohyphal bacteria is reflected in genomic diversity of Mucoromycotina.</title>
        <authorList>
            <person name="Muszewska A."/>
            <person name="Okrasinska A."/>
            <person name="Steczkiewicz K."/>
            <person name="Drgas O."/>
            <person name="Orlowska M."/>
            <person name="Perlinska-Lenart U."/>
            <person name="Aleksandrzak-Piekarczyk T."/>
            <person name="Szatraj K."/>
            <person name="Zielenkiewicz U."/>
            <person name="Pilsyk S."/>
            <person name="Malc E."/>
            <person name="Mieczkowski P."/>
            <person name="Kruszewska J.S."/>
            <person name="Biernat P."/>
            <person name="Pawlowska J."/>
        </authorList>
    </citation>
    <scope>NUCLEOTIDE SEQUENCE</scope>
    <source>
        <strain evidence="1">WA0000067209</strain>
    </source>
</reference>
<evidence type="ECO:0000313" key="2">
    <source>
        <dbReference type="Proteomes" id="UP000654370"/>
    </source>
</evidence>
<dbReference type="OrthoDB" id="10310838at2759"/>
<gene>
    <name evidence="1" type="ORF">INT43_004354</name>
</gene>
<name>A0A8H7PJA7_MORIS</name>
<proteinExistence type="predicted"/>
<dbReference type="EMBL" id="JAEPQZ010000013">
    <property type="protein sequence ID" value="KAG2174331.1"/>
    <property type="molecule type" value="Genomic_DNA"/>
</dbReference>
<dbReference type="AlphaFoldDB" id="A0A8H7PJA7"/>
<accession>A0A8H7PJA7</accession>
<comment type="caution">
    <text evidence="1">The sequence shown here is derived from an EMBL/GenBank/DDBJ whole genome shotgun (WGS) entry which is preliminary data.</text>
</comment>
<dbReference type="Proteomes" id="UP000654370">
    <property type="component" value="Unassembled WGS sequence"/>
</dbReference>
<sequence>MPSTLSRPAQELSQESTYNKSEKVEVYQLAQSWMDSLFSSWKVNEHSYNSDPDYMSVEHVQEEDDKFTYSESSWSTTVRTKGSSATLIPEKPASSIRHKKILTISLDENMEKYSEFDLLNNIAPTSAPTL</sequence>
<keyword evidence="2" id="KW-1185">Reference proteome</keyword>
<organism evidence="1 2">
    <name type="scientific">Mortierella isabellina</name>
    <name type="common">Filamentous fungus</name>
    <name type="synonym">Umbelopsis isabellina</name>
    <dbReference type="NCBI Taxonomy" id="91625"/>
    <lineage>
        <taxon>Eukaryota</taxon>
        <taxon>Fungi</taxon>
        <taxon>Fungi incertae sedis</taxon>
        <taxon>Mucoromycota</taxon>
        <taxon>Mucoromycotina</taxon>
        <taxon>Umbelopsidomycetes</taxon>
        <taxon>Umbelopsidales</taxon>
        <taxon>Umbelopsidaceae</taxon>
        <taxon>Umbelopsis</taxon>
    </lineage>
</organism>
<evidence type="ECO:0000313" key="1">
    <source>
        <dbReference type="EMBL" id="KAG2174331.1"/>
    </source>
</evidence>